<dbReference type="GO" id="GO:0016757">
    <property type="term" value="F:glycosyltransferase activity"/>
    <property type="evidence" value="ECO:0007669"/>
    <property type="project" value="UniProtKB-KW"/>
</dbReference>
<reference evidence="1" key="1">
    <citation type="journal article" date="2014" name="PLoS ONE">
        <title>Transcriptome-Based Identification of ABC Transporters in the Western Tarnished Plant Bug Lygus hesperus.</title>
        <authorList>
            <person name="Hull J.J."/>
            <person name="Chaney K."/>
            <person name="Geib S.M."/>
            <person name="Fabrick J.A."/>
            <person name="Brent C.S."/>
            <person name="Walsh D."/>
            <person name="Lavine L.C."/>
        </authorList>
    </citation>
    <scope>NUCLEOTIDE SEQUENCE</scope>
</reference>
<dbReference type="AlphaFoldDB" id="A0A0A9X763"/>
<name>A0A0A9X763_LYGHE</name>
<gene>
    <name evidence="1" type="primary">trpD_6</name>
    <name evidence="1" type="ORF">CM83_27085</name>
</gene>
<dbReference type="EMBL" id="GBHO01030669">
    <property type="protein sequence ID" value="JAG12935.1"/>
    <property type="molecule type" value="Transcribed_RNA"/>
</dbReference>
<keyword evidence="1" id="KW-0808">Transferase</keyword>
<evidence type="ECO:0000313" key="1">
    <source>
        <dbReference type="EMBL" id="JAG12935.1"/>
    </source>
</evidence>
<proteinExistence type="predicted"/>
<accession>A0A0A9X763</accession>
<reference evidence="1" key="2">
    <citation type="submission" date="2014-07" db="EMBL/GenBank/DDBJ databases">
        <authorList>
            <person name="Hull J."/>
        </authorList>
    </citation>
    <scope>NUCLEOTIDE SEQUENCE</scope>
</reference>
<organism evidence="1">
    <name type="scientific">Lygus hesperus</name>
    <name type="common">Western plant bug</name>
    <dbReference type="NCBI Taxonomy" id="30085"/>
    <lineage>
        <taxon>Eukaryota</taxon>
        <taxon>Metazoa</taxon>
        <taxon>Ecdysozoa</taxon>
        <taxon>Arthropoda</taxon>
        <taxon>Hexapoda</taxon>
        <taxon>Insecta</taxon>
        <taxon>Pterygota</taxon>
        <taxon>Neoptera</taxon>
        <taxon>Paraneoptera</taxon>
        <taxon>Hemiptera</taxon>
        <taxon>Heteroptera</taxon>
        <taxon>Panheteroptera</taxon>
        <taxon>Cimicomorpha</taxon>
        <taxon>Miridae</taxon>
        <taxon>Mirini</taxon>
        <taxon>Lygus</taxon>
    </lineage>
</organism>
<sequence length="118" mass="13260">MVYILNDSKIGECERTCAITSDEHMVLCTRAIQLTPRTDIKDVTQNTQVEYRNVFSKCGGVHTPLSTIRSELGVVENFTGITIHRRGERKVVRITQQCGWGRLLGCLGWQITPEKVPG</sequence>
<protein>
    <submittedName>
        <fullName evidence="1">Anthranilate phosphoribosyltransferase</fullName>
    </submittedName>
</protein>
<keyword evidence="1" id="KW-0328">Glycosyltransferase</keyword>